<dbReference type="PRINTS" id="PR00113">
    <property type="entry name" value="ALKPHPHTASE"/>
</dbReference>
<dbReference type="PANTHER" id="PTHR11596">
    <property type="entry name" value="ALKALINE PHOSPHATASE"/>
    <property type="match status" value="1"/>
</dbReference>
<dbReference type="NCBIfam" id="NF007810">
    <property type="entry name" value="PRK10518.1"/>
    <property type="match status" value="1"/>
</dbReference>
<dbReference type="SMART" id="SM00098">
    <property type="entry name" value="alkPPc"/>
    <property type="match status" value="1"/>
</dbReference>
<feature type="binding site" evidence="8">
    <location>
        <position position="102"/>
    </location>
    <ligand>
        <name>Mg(2+)</name>
        <dbReference type="ChEBI" id="CHEBI:18420"/>
    </ligand>
</feature>
<feature type="active site" description="Phosphoserine intermediate" evidence="7">
    <location>
        <position position="153"/>
    </location>
</feature>
<feature type="binding site" evidence="8">
    <location>
        <position position="372"/>
    </location>
    <ligand>
        <name>Mg(2+)</name>
        <dbReference type="ChEBI" id="CHEBI:18420"/>
    </ligand>
</feature>
<evidence type="ECO:0000256" key="2">
    <source>
        <dbReference type="ARBA" id="ARBA00022553"/>
    </source>
</evidence>
<feature type="binding site" evidence="8">
    <location>
        <position position="419"/>
    </location>
    <ligand>
        <name>Zn(2+)</name>
        <dbReference type="ChEBI" id="CHEBI:29105"/>
        <label>2</label>
    </ligand>
</feature>
<dbReference type="PROSITE" id="PS51257">
    <property type="entry name" value="PROKAR_LIPOPROTEIN"/>
    <property type="match status" value="1"/>
</dbReference>
<dbReference type="PROSITE" id="PS00123">
    <property type="entry name" value="ALKALINE_PHOSPHATASE"/>
    <property type="match status" value="1"/>
</dbReference>
<feature type="disulfide bond" evidence="9">
    <location>
        <begin position="336"/>
        <end position="386"/>
    </location>
</feature>
<dbReference type="InterPro" id="IPR001952">
    <property type="entry name" value="Alkaline_phosphatase"/>
</dbReference>
<comment type="cofactor">
    <cofactor evidence="8">
        <name>Mg(2+)</name>
        <dbReference type="ChEBI" id="CHEBI:18420"/>
    </cofactor>
    <text evidence="8">Binds 1 Mg(2+) ion.</text>
</comment>
<feature type="binding site" evidence="8">
    <location>
        <position position="462"/>
    </location>
    <ligand>
        <name>Zn(2+)</name>
        <dbReference type="ChEBI" id="CHEBI:29105"/>
        <label>2</label>
    </ligand>
</feature>
<comment type="similarity">
    <text evidence="1 10">Belongs to the alkaline phosphatase family.</text>
</comment>
<organism evidence="12 13">
    <name type="scientific">Acinetobacter gerneri</name>
    <dbReference type="NCBI Taxonomy" id="202952"/>
    <lineage>
        <taxon>Bacteria</taxon>
        <taxon>Pseudomonadati</taxon>
        <taxon>Pseudomonadota</taxon>
        <taxon>Gammaproteobacteria</taxon>
        <taxon>Moraxellales</taxon>
        <taxon>Moraxellaceae</taxon>
        <taxon>Acinetobacter</taxon>
    </lineage>
</organism>
<reference evidence="12" key="1">
    <citation type="submission" date="2023-08" db="EMBL/GenBank/DDBJ databases">
        <title>Emergence of clinically-relevant ST2 carbapenem-resistant Acinetobacter baumannii strains in hospital sewages in Zhejiang, East of China.</title>
        <authorList>
            <person name="Kaichao C."/>
            <person name="Zhang R."/>
        </authorList>
    </citation>
    <scope>NUCLEOTIDE SEQUENCE</scope>
    <source>
        <strain evidence="12">M-SY-60</strain>
    </source>
</reference>
<protein>
    <submittedName>
        <fullName evidence="12">Alkaline phosphatase</fullName>
        <ecNumber evidence="12">3.1.3.1</ecNumber>
    </submittedName>
</protein>
<feature type="binding site" evidence="8">
    <location>
        <position position="102"/>
    </location>
    <ligand>
        <name>Zn(2+)</name>
        <dbReference type="ChEBI" id="CHEBI:29105"/>
        <label>2</label>
    </ligand>
</feature>
<evidence type="ECO:0000256" key="8">
    <source>
        <dbReference type="PIRSR" id="PIRSR601952-2"/>
    </source>
</evidence>
<feature type="binding site" evidence="8">
    <location>
        <position position="420"/>
    </location>
    <ligand>
        <name>Zn(2+)</name>
        <dbReference type="ChEBI" id="CHEBI:29105"/>
        <label>2</label>
    </ligand>
</feature>
<evidence type="ECO:0000256" key="3">
    <source>
        <dbReference type="ARBA" id="ARBA00022723"/>
    </source>
</evidence>
<dbReference type="SUPFAM" id="SSF53649">
    <property type="entry name" value="Alkaline phosphatase-like"/>
    <property type="match status" value="1"/>
</dbReference>
<evidence type="ECO:0000256" key="5">
    <source>
        <dbReference type="ARBA" id="ARBA00022833"/>
    </source>
</evidence>
<evidence type="ECO:0000256" key="1">
    <source>
        <dbReference type="ARBA" id="ARBA00005984"/>
    </source>
</evidence>
<evidence type="ECO:0000313" key="13">
    <source>
        <dbReference type="Proteomes" id="UP001243195"/>
    </source>
</evidence>
<evidence type="ECO:0000256" key="4">
    <source>
        <dbReference type="ARBA" id="ARBA00022801"/>
    </source>
</evidence>
<proteinExistence type="inferred from homology"/>
<comment type="cofactor">
    <cofactor evidence="8">
        <name>Zn(2+)</name>
        <dbReference type="ChEBI" id="CHEBI:29105"/>
    </cofactor>
    <text evidence="8">Binds 2 Zn(2+) ions.</text>
</comment>
<dbReference type="EC" id="3.1.3.1" evidence="12"/>
<feature type="binding site" evidence="8">
    <location>
        <position position="381"/>
    </location>
    <ligand>
        <name>Zn(2+)</name>
        <dbReference type="ChEBI" id="CHEBI:29105"/>
        <label>2</label>
    </ligand>
</feature>
<evidence type="ECO:0000256" key="10">
    <source>
        <dbReference type="RuleBase" id="RU003946"/>
    </source>
</evidence>
<dbReference type="Pfam" id="PF00245">
    <property type="entry name" value="Alk_phosphatase"/>
    <property type="match status" value="1"/>
</dbReference>
<name>A0AAW8JGA9_9GAMM</name>
<dbReference type="CDD" id="cd16012">
    <property type="entry name" value="ALP"/>
    <property type="match status" value="1"/>
</dbReference>
<keyword evidence="5 8" id="KW-0862">Zinc</keyword>
<dbReference type="GO" id="GO:0004035">
    <property type="term" value="F:alkaline phosphatase activity"/>
    <property type="evidence" value="ECO:0007669"/>
    <property type="project" value="UniProtKB-EC"/>
</dbReference>
<sequence length="498" mass="52293">MKNSKIILPVVLSTVLVACNDESKPVAVTKPIPTPTPVPTQPTKPNPPTPLPTDNGELLDPSSRGDISVNGGATRLKKERSEALKASISNRNVKHVILFIGDGTSESEITAARNYAEGAAGYFKGLDVFPFTGAYSTYSLIKGTKSIDYVTDSAASATAWATGTKSYNGAISVDRDAKPQQTILELAKSAGFATGNVTTTELQDATPAALAAHVTSRKCYAPTQTSKSCPKNALEKGGAGSITEQLLQTKADVTFGGGGASFKDVAKAGTYIGKTLYDQAIAMNYQVVTDVKSMNTLTEANQNKPVLGLFADGNLPVMWSGPKAQVDGNKGAASLCTANPSRSSNTPTLKEMTAKAIDLLKTHQKGFFLQVESGSIDKRNHAADACGQIGETVALDEAIQVALAFAKQNPDTLIIVTGDHAHTSQIIPNDADSPGKTVKLLTKDQAEMTINYATSKDGSQEHTGAQVRTAAYGPHAANISGLLDQTDLFFIIKKAFGL</sequence>
<keyword evidence="4 12" id="KW-0378">Hydrolase</keyword>
<dbReference type="PANTHER" id="PTHR11596:SF5">
    <property type="entry name" value="ALKALINE PHOSPHATASE"/>
    <property type="match status" value="1"/>
</dbReference>
<evidence type="ECO:0000256" key="9">
    <source>
        <dbReference type="PIRSR" id="PIRSR601952-3"/>
    </source>
</evidence>
<keyword evidence="2" id="KW-0597">Phosphoprotein</keyword>
<gene>
    <name evidence="12" type="primary">phoA</name>
    <name evidence="12" type="ORF">RFH51_07720</name>
</gene>
<dbReference type="Gene3D" id="3.40.720.10">
    <property type="entry name" value="Alkaline Phosphatase, subunit A"/>
    <property type="match status" value="1"/>
</dbReference>
<dbReference type="InterPro" id="IPR017850">
    <property type="entry name" value="Alkaline_phosphatase_core_sf"/>
</dbReference>
<feature type="binding site" evidence="8">
    <location>
        <position position="377"/>
    </location>
    <ligand>
        <name>Zn(2+)</name>
        <dbReference type="ChEBI" id="CHEBI:29105"/>
        <label>2</label>
    </ligand>
</feature>
<dbReference type="RefSeq" id="WP_308955698.1">
    <property type="nucleotide sequence ID" value="NZ_JAVICY010000007.1"/>
</dbReference>
<accession>A0AAW8JGA9</accession>
<keyword evidence="9" id="KW-1015">Disulfide bond</keyword>
<keyword evidence="3 8" id="KW-0479">Metal-binding</keyword>
<evidence type="ECO:0000256" key="7">
    <source>
        <dbReference type="PIRSR" id="PIRSR601952-1"/>
    </source>
</evidence>
<feature type="disulfide bond" evidence="9">
    <location>
        <begin position="219"/>
        <end position="229"/>
    </location>
</feature>
<evidence type="ECO:0000313" key="12">
    <source>
        <dbReference type="EMBL" id="MDQ9071340.1"/>
    </source>
</evidence>
<evidence type="ECO:0000256" key="6">
    <source>
        <dbReference type="ARBA" id="ARBA00022842"/>
    </source>
</evidence>
<feature type="region of interest" description="Disordered" evidence="11">
    <location>
        <begin position="26"/>
        <end position="70"/>
    </location>
</feature>
<feature type="binding site" evidence="8">
    <location>
        <position position="204"/>
    </location>
    <ligand>
        <name>Mg(2+)</name>
        <dbReference type="ChEBI" id="CHEBI:18420"/>
    </ligand>
</feature>
<dbReference type="GO" id="GO:0046872">
    <property type="term" value="F:metal ion binding"/>
    <property type="evidence" value="ECO:0007669"/>
    <property type="project" value="UniProtKB-KW"/>
</dbReference>
<dbReference type="EMBL" id="JAVIDA010000008">
    <property type="protein sequence ID" value="MDQ9071340.1"/>
    <property type="molecule type" value="Genomic_DNA"/>
</dbReference>
<dbReference type="InterPro" id="IPR018299">
    <property type="entry name" value="Alkaline_phosphatase_AS"/>
</dbReference>
<keyword evidence="6 8" id="KW-0460">Magnesium</keyword>
<dbReference type="AlphaFoldDB" id="A0AAW8JGA9"/>
<evidence type="ECO:0000256" key="11">
    <source>
        <dbReference type="SAM" id="MobiDB-lite"/>
    </source>
</evidence>
<comment type="caution">
    <text evidence="12">The sequence shown here is derived from an EMBL/GenBank/DDBJ whole genome shotgun (WGS) entry which is preliminary data.</text>
</comment>
<feature type="compositionally biased region" description="Pro residues" evidence="11">
    <location>
        <begin position="32"/>
        <end position="51"/>
    </location>
</feature>
<feature type="binding site" evidence="8">
    <location>
        <position position="206"/>
    </location>
    <ligand>
        <name>Mg(2+)</name>
        <dbReference type="ChEBI" id="CHEBI:18420"/>
    </ligand>
</feature>
<dbReference type="Proteomes" id="UP001243195">
    <property type="component" value="Unassembled WGS sequence"/>
</dbReference>